<sequence>MNQKFNNAVIFSGGGTRLVVYLGMFAALEKLGIKPDVIIASCGGAFAATVINAFPDNFSRKQYVQSEEYYQFVSNTKLTNFRKLHKIGLLTLSKIRNNTNAPFIEDVFSRYLVEMNQDLSVYFPSLKNVRFSQEIPTVIVGSEILFNPSETSKKRNERKLYRKVFFTDSETENRINPELIFEISDIYKKSTIDNNPKIETKFSMLESTRVSISDMFYVAPAFFDNRYFAGGAIDLIPIELAKSFSNNIFYEKKQIYSKTELAFVRSVLGYDGNQRLQEIENAFPDFQIDMSSIKSDLKGHYLEKNIDWKRFQIDFLYPKNYQSFKEDIEKQWQYGFNLTIKSLKTYNQ</sequence>
<evidence type="ECO:0000259" key="3">
    <source>
        <dbReference type="PROSITE" id="PS51635"/>
    </source>
</evidence>
<name>A0A3P3WC20_9FLAO</name>
<evidence type="ECO:0000256" key="1">
    <source>
        <dbReference type="ARBA" id="ARBA00023098"/>
    </source>
</evidence>
<dbReference type="Proteomes" id="UP000275719">
    <property type="component" value="Unassembled WGS sequence"/>
</dbReference>
<comment type="caution">
    <text evidence="2">Lacks conserved residue(s) required for the propagation of feature annotation.</text>
</comment>
<evidence type="ECO:0000313" key="4">
    <source>
        <dbReference type="EMBL" id="RRJ91867.1"/>
    </source>
</evidence>
<dbReference type="GO" id="GO:0006629">
    <property type="term" value="P:lipid metabolic process"/>
    <property type="evidence" value="ECO:0007669"/>
    <property type="project" value="UniProtKB-KW"/>
</dbReference>
<dbReference type="InterPro" id="IPR016035">
    <property type="entry name" value="Acyl_Trfase/lysoPLipase"/>
</dbReference>
<keyword evidence="5" id="KW-1185">Reference proteome</keyword>
<dbReference type="Gene3D" id="3.40.1090.10">
    <property type="entry name" value="Cytosolic phospholipase A2 catalytic domain"/>
    <property type="match status" value="1"/>
</dbReference>
<dbReference type="RefSeq" id="WP_125017964.1">
    <property type="nucleotide sequence ID" value="NZ_RQVQ01000008.1"/>
</dbReference>
<dbReference type="InterPro" id="IPR002641">
    <property type="entry name" value="PNPLA_dom"/>
</dbReference>
<dbReference type="Pfam" id="PF01734">
    <property type="entry name" value="Patatin"/>
    <property type="match status" value="1"/>
</dbReference>
<dbReference type="EMBL" id="RQVQ01000008">
    <property type="protein sequence ID" value="RRJ91867.1"/>
    <property type="molecule type" value="Genomic_DNA"/>
</dbReference>
<proteinExistence type="predicted"/>
<evidence type="ECO:0000313" key="5">
    <source>
        <dbReference type="Proteomes" id="UP000275719"/>
    </source>
</evidence>
<comment type="caution">
    <text evidence="4">The sequence shown here is derived from an EMBL/GenBank/DDBJ whole genome shotgun (WGS) entry which is preliminary data.</text>
</comment>
<dbReference type="SUPFAM" id="SSF52151">
    <property type="entry name" value="FabD/lysophospholipase-like"/>
    <property type="match status" value="1"/>
</dbReference>
<dbReference type="AlphaFoldDB" id="A0A3P3WC20"/>
<feature type="domain" description="PNPLA" evidence="3">
    <location>
        <begin position="9"/>
        <end position="242"/>
    </location>
</feature>
<gene>
    <name evidence="4" type="ORF">EG240_04725</name>
</gene>
<reference evidence="4 5" key="1">
    <citation type="submission" date="2018-11" db="EMBL/GenBank/DDBJ databases">
        <title>Flavobacterium sp. nov., YIM 102701-2 draft genome.</title>
        <authorList>
            <person name="Li G."/>
            <person name="Jiang Y."/>
        </authorList>
    </citation>
    <scope>NUCLEOTIDE SEQUENCE [LARGE SCALE GENOMIC DNA]</scope>
    <source>
        <strain evidence="4 5">YIM 102701-2</strain>
    </source>
</reference>
<dbReference type="OrthoDB" id="697183at2"/>
<organism evidence="4 5">
    <name type="scientific">Paenimyroides tangerinum</name>
    <dbReference type="NCBI Taxonomy" id="2488728"/>
    <lineage>
        <taxon>Bacteria</taxon>
        <taxon>Pseudomonadati</taxon>
        <taxon>Bacteroidota</taxon>
        <taxon>Flavobacteriia</taxon>
        <taxon>Flavobacteriales</taxon>
        <taxon>Flavobacteriaceae</taxon>
        <taxon>Paenimyroides</taxon>
    </lineage>
</organism>
<protein>
    <submittedName>
        <fullName evidence="4">Patatin-like phospholipase family protein</fullName>
    </submittedName>
</protein>
<keyword evidence="1" id="KW-0443">Lipid metabolism</keyword>
<evidence type="ECO:0000256" key="2">
    <source>
        <dbReference type="PROSITE-ProRule" id="PRU01161"/>
    </source>
</evidence>
<dbReference type="PROSITE" id="PS51635">
    <property type="entry name" value="PNPLA"/>
    <property type="match status" value="1"/>
</dbReference>
<accession>A0A3P3WC20</accession>